<dbReference type="NCBIfam" id="TIGR01891">
    <property type="entry name" value="amidohydrolases"/>
    <property type="match status" value="1"/>
</dbReference>
<dbReference type="SUPFAM" id="SSF55031">
    <property type="entry name" value="Bacterial exopeptidase dimerisation domain"/>
    <property type="match status" value="1"/>
</dbReference>
<dbReference type="PANTHER" id="PTHR30575:SF0">
    <property type="entry name" value="XAA-ARG DIPEPTIDASE"/>
    <property type="match status" value="1"/>
</dbReference>
<evidence type="ECO:0000313" key="1">
    <source>
        <dbReference type="EMBL" id="MCQ4636520.1"/>
    </source>
</evidence>
<name>A0ABT1RMV3_9FIRM</name>
<dbReference type="RefSeq" id="WP_256131715.1">
    <property type="nucleotide sequence ID" value="NZ_JANFXK010000006.1"/>
</dbReference>
<organism evidence="1 2">
    <name type="scientific">Anaerovorax odorimutans</name>
    <dbReference type="NCBI Taxonomy" id="109327"/>
    <lineage>
        <taxon>Bacteria</taxon>
        <taxon>Bacillati</taxon>
        <taxon>Bacillota</taxon>
        <taxon>Clostridia</taxon>
        <taxon>Peptostreptococcales</taxon>
        <taxon>Anaerovoracaceae</taxon>
        <taxon>Anaerovorax</taxon>
    </lineage>
</organism>
<keyword evidence="2" id="KW-1185">Reference proteome</keyword>
<dbReference type="Proteomes" id="UP001524502">
    <property type="component" value="Unassembled WGS sequence"/>
</dbReference>
<dbReference type="SUPFAM" id="SSF53187">
    <property type="entry name" value="Zn-dependent exopeptidases"/>
    <property type="match status" value="1"/>
</dbReference>
<dbReference type="Gene3D" id="3.30.70.360">
    <property type="match status" value="1"/>
</dbReference>
<dbReference type="Pfam" id="PF01546">
    <property type="entry name" value="Peptidase_M20"/>
    <property type="match status" value="1"/>
</dbReference>
<sequence>MENLKEQAIRWIEDNCCRYFEISDALWENPELSMQEHYASGLLTEFLSKEGYAVEKGVAGMPTAFIASYGVEGPVIGFSCEYDALPTLSQDRRKNERCSLIEGAPGHGCGHNLMAIGGAMAAGAVKALIDSGRLKARLKIFGTPAEELCIGKPFMAREGYFENLDCLLDWHPMEYSKAGYTESTAYFNCKYHFTGKTAHGNAPWFGRSALDAAILMSNALEFLREHLLPGKTGGETTLNYNFENVGGTPNVVPEKATLWCVGRMGKAEEIKELKRRVDNCADGIALATETQVTKELITVIHEKIPNEVISKAMQRNFEYVGNPEFSNEDRKSAAEIQERMGVAVTKMGKEPEPFTRTNMPVNDSSEYSWFAPMDIALVELVPDGIGWHNWIVTRFAGSDAGRNTVSTASKILACTAIELIEQPELIDAAKEELHKRLGGRVYESLFDKSIRPATDANRSEMEKYRIFYQK</sequence>
<evidence type="ECO:0000313" key="2">
    <source>
        <dbReference type="Proteomes" id="UP001524502"/>
    </source>
</evidence>
<gene>
    <name evidence="1" type="ORF">NE619_07245</name>
</gene>
<dbReference type="PANTHER" id="PTHR30575">
    <property type="entry name" value="PEPTIDASE M20"/>
    <property type="match status" value="1"/>
</dbReference>
<dbReference type="InterPro" id="IPR017439">
    <property type="entry name" value="Amidohydrolase"/>
</dbReference>
<dbReference type="EMBL" id="JANFXK010000006">
    <property type="protein sequence ID" value="MCQ4636520.1"/>
    <property type="molecule type" value="Genomic_DNA"/>
</dbReference>
<reference evidence="1 2" key="1">
    <citation type="submission" date="2022-06" db="EMBL/GenBank/DDBJ databases">
        <title>Isolation of gut microbiota from human fecal samples.</title>
        <authorList>
            <person name="Pamer E.G."/>
            <person name="Barat B."/>
            <person name="Waligurski E."/>
            <person name="Medina S."/>
            <person name="Paddock L."/>
            <person name="Mostad J."/>
        </authorList>
    </citation>
    <scope>NUCLEOTIDE SEQUENCE [LARGE SCALE GENOMIC DNA]</scope>
    <source>
        <strain evidence="1 2">SL.3.17</strain>
    </source>
</reference>
<dbReference type="InterPro" id="IPR036264">
    <property type="entry name" value="Bact_exopeptidase_dim_dom"/>
</dbReference>
<accession>A0ABT1RMV3</accession>
<comment type="caution">
    <text evidence="1">The sequence shown here is derived from an EMBL/GenBank/DDBJ whole genome shotgun (WGS) entry which is preliminary data.</text>
</comment>
<dbReference type="InterPro" id="IPR052030">
    <property type="entry name" value="Peptidase_M20/M20A_hydrolases"/>
</dbReference>
<protein>
    <submittedName>
        <fullName evidence="1">Amidohydrolase</fullName>
    </submittedName>
</protein>
<dbReference type="Gene3D" id="3.40.630.10">
    <property type="entry name" value="Zn peptidases"/>
    <property type="match status" value="1"/>
</dbReference>
<proteinExistence type="predicted"/>
<dbReference type="InterPro" id="IPR002933">
    <property type="entry name" value="Peptidase_M20"/>
</dbReference>